<accession>A0A1F5N9N0</accession>
<sequence length="386" mass="44365">MLLIPRRYHYFSHELNREVKELYWNTGLFNLAINLAYIFEPIYLITLGYSVVDIMYFYLMVYVAYALFVIPITKVTSIIGYKHAMLYAAIFQITYWLTLYGIESEPLLFYVAPILFAFQKSLFWPPYNADVALNNVKIQRGREVGVLFSVIEFAAILGPILGGFISYQFGFLILFVCAATLTVISVYPLFLSPEIYTRHEFRFKNFWRIFRLYPRNFFGYWGYAEDLMLMTLWPIFIFTIVPKFSSIGIIVTFASVIAVMLMLYLGRILDRYQKLNLLPTAAVFYGLTWVFRIFANSFSGVVIFDVLTRVGKAFIGVPLLHRTFQIAGARGPDFAIAYGVFFEFSLAIGKVVTALLAIWILTSNGSIIEVFIAVGALTMLYSLIKK</sequence>
<feature type="transmembrane region" description="Helical" evidence="1">
    <location>
        <begin position="217"/>
        <end position="241"/>
    </location>
</feature>
<keyword evidence="1" id="KW-1133">Transmembrane helix</keyword>
<proteinExistence type="predicted"/>
<evidence type="ECO:0000256" key="1">
    <source>
        <dbReference type="SAM" id="Phobius"/>
    </source>
</evidence>
<keyword evidence="1" id="KW-0812">Transmembrane</keyword>
<feature type="transmembrane region" description="Helical" evidence="1">
    <location>
        <begin position="21"/>
        <end position="39"/>
    </location>
</feature>
<gene>
    <name evidence="2" type="ORF">A2717_01895</name>
</gene>
<dbReference type="Proteomes" id="UP000177610">
    <property type="component" value="Unassembled WGS sequence"/>
</dbReference>
<feature type="transmembrane region" description="Helical" evidence="1">
    <location>
        <begin position="107"/>
        <end position="123"/>
    </location>
</feature>
<feature type="transmembrane region" description="Helical" evidence="1">
    <location>
        <begin position="171"/>
        <end position="196"/>
    </location>
</feature>
<dbReference type="Pfam" id="PF07690">
    <property type="entry name" value="MFS_1"/>
    <property type="match status" value="1"/>
</dbReference>
<dbReference type="AlphaFoldDB" id="A0A1F5N9N0"/>
<dbReference type="SUPFAM" id="SSF103473">
    <property type="entry name" value="MFS general substrate transporter"/>
    <property type="match status" value="1"/>
</dbReference>
<feature type="transmembrane region" description="Helical" evidence="1">
    <location>
        <begin position="367"/>
        <end position="384"/>
    </location>
</feature>
<evidence type="ECO:0000313" key="2">
    <source>
        <dbReference type="EMBL" id="OGE74278.1"/>
    </source>
</evidence>
<dbReference type="Gene3D" id="1.20.1250.20">
    <property type="entry name" value="MFS general substrate transporter like domains"/>
    <property type="match status" value="2"/>
</dbReference>
<keyword evidence="1" id="KW-0472">Membrane</keyword>
<feature type="transmembrane region" description="Helical" evidence="1">
    <location>
        <begin position="301"/>
        <end position="320"/>
    </location>
</feature>
<dbReference type="InterPro" id="IPR011701">
    <property type="entry name" value="MFS"/>
</dbReference>
<name>A0A1F5N9N0_9BACT</name>
<dbReference type="STRING" id="1817821.A2717_01895"/>
<feature type="transmembrane region" description="Helical" evidence="1">
    <location>
        <begin position="84"/>
        <end position="101"/>
    </location>
</feature>
<dbReference type="EMBL" id="MFEH01000001">
    <property type="protein sequence ID" value="OGE74278.1"/>
    <property type="molecule type" value="Genomic_DNA"/>
</dbReference>
<feature type="transmembrane region" description="Helical" evidence="1">
    <location>
        <begin position="144"/>
        <end position="165"/>
    </location>
</feature>
<comment type="caution">
    <text evidence="2">The sequence shown here is derived from an EMBL/GenBank/DDBJ whole genome shotgun (WGS) entry which is preliminary data.</text>
</comment>
<protein>
    <recommendedName>
        <fullName evidence="4">Major facilitator superfamily (MFS) profile domain-containing protein</fullName>
    </recommendedName>
</protein>
<evidence type="ECO:0000313" key="3">
    <source>
        <dbReference type="Proteomes" id="UP000177610"/>
    </source>
</evidence>
<evidence type="ECO:0008006" key="4">
    <source>
        <dbReference type="Google" id="ProtNLM"/>
    </source>
</evidence>
<dbReference type="GO" id="GO:0022857">
    <property type="term" value="F:transmembrane transporter activity"/>
    <property type="evidence" value="ECO:0007669"/>
    <property type="project" value="InterPro"/>
</dbReference>
<feature type="transmembrane region" description="Helical" evidence="1">
    <location>
        <begin position="54"/>
        <end position="72"/>
    </location>
</feature>
<organism evidence="2 3">
    <name type="scientific">Candidatus Doudnabacteria bacterium RIFCSPHIGHO2_01_FULL_41_86</name>
    <dbReference type="NCBI Taxonomy" id="1817821"/>
    <lineage>
        <taxon>Bacteria</taxon>
        <taxon>Candidatus Doudnaibacteriota</taxon>
    </lineage>
</organism>
<feature type="transmembrane region" description="Helical" evidence="1">
    <location>
        <begin position="277"/>
        <end position="295"/>
    </location>
</feature>
<feature type="transmembrane region" description="Helical" evidence="1">
    <location>
        <begin position="340"/>
        <end position="361"/>
    </location>
</feature>
<dbReference type="InterPro" id="IPR036259">
    <property type="entry name" value="MFS_trans_sf"/>
</dbReference>
<feature type="transmembrane region" description="Helical" evidence="1">
    <location>
        <begin position="247"/>
        <end position="265"/>
    </location>
</feature>
<reference evidence="2 3" key="1">
    <citation type="journal article" date="2016" name="Nat. Commun.">
        <title>Thousands of microbial genomes shed light on interconnected biogeochemical processes in an aquifer system.</title>
        <authorList>
            <person name="Anantharaman K."/>
            <person name="Brown C.T."/>
            <person name="Hug L.A."/>
            <person name="Sharon I."/>
            <person name="Castelle C.J."/>
            <person name="Probst A.J."/>
            <person name="Thomas B.C."/>
            <person name="Singh A."/>
            <person name="Wilkins M.J."/>
            <person name="Karaoz U."/>
            <person name="Brodie E.L."/>
            <person name="Williams K.H."/>
            <person name="Hubbard S.S."/>
            <person name="Banfield J.F."/>
        </authorList>
    </citation>
    <scope>NUCLEOTIDE SEQUENCE [LARGE SCALE GENOMIC DNA]</scope>
</reference>